<evidence type="ECO:0000256" key="7">
    <source>
        <dbReference type="PIRSR" id="PIRSR604808-3"/>
    </source>
</evidence>
<feature type="active site" evidence="5">
    <location>
        <position position="112"/>
    </location>
</feature>
<dbReference type="InterPro" id="IPR036691">
    <property type="entry name" value="Endo/exonu/phosph_ase_sf"/>
</dbReference>
<keyword evidence="2 6" id="KW-0479">Metal-binding</keyword>
<evidence type="ECO:0000256" key="4">
    <source>
        <dbReference type="ARBA" id="ARBA00022842"/>
    </source>
</evidence>
<dbReference type="GO" id="GO:0008311">
    <property type="term" value="F:double-stranded DNA 3'-5' DNA exonuclease activity"/>
    <property type="evidence" value="ECO:0007669"/>
    <property type="project" value="UniProtKB-EC"/>
</dbReference>
<dbReference type="NCBIfam" id="TIGR00195">
    <property type="entry name" value="exoDNase_III"/>
    <property type="match status" value="1"/>
</dbReference>
<protein>
    <submittedName>
        <fullName evidence="9">Exodeoxyribonuclease III</fullName>
        <ecNumber evidence="9">3.1.11.2</ecNumber>
    </submittedName>
</protein>
<feature type="binding site" evidence="6">
    <location>
        <position position="254"/>
    </location>
    <ligand>
        <name>Mg(2+)</name>
        <dbReference type="ChEBI" id="CHEBI:18420"/>
        <label>1</label>
    </ligand>
</feature>
<feature type="binding site" evidence="6">
    <location>
        <position position="42"/>
    </location>
    <ligand>
        <name>Mg(2+)</name>
        <dbReference type="ChEBI" id="CHEBI:18420"/>
        <label>1</label>
    </ligand>
</feature>
<dbReference type="GO" id="GO:0006281">
    <property type="term" value="P:DNA repair"/>
    <property type="evidence" value="ECO:0007669"/>
    <property type="project" value="InterPro"/>
</dbReference>
<keyword evidence="4 6" id="KW-0460">Magnesium</keyword>
<feature type="site" description="Interaction with DNA substrate" evidence="7">
    <location>
        <position position="254"/>
    </location>
</feature>
<reference evidence="9 10" key="1">
    <citation type="submission" date="2014-06" db="EMBL/GenBank/DDBJ databases">
        <title>Functional and comparative genomic analyses of the Drosophila gut microbiota identify candidate symbiosis factors.</title>
        <authorList>
            <person name="Newell P.D."/>
            <person name="Chaston J.M."/>
            <person name="Douglas A.E."/>
        </authorList>
    </citation>
    <scope>NUCLEOTIDE SEQUENCE [LARGE SCALE GENOMIC DNA]</scope>
    <source>
        <strain evidence="9 10">DmCS_006</strain>
    </source>
</reference>
<proteinExistence type="inferred from homology"/>
<evidence type="ECO:0000313" key="10">
    <source>
        <dbReference type="Proteomes" id="UP000029448"/>
    </source>
</evidence>
<dbReference type="InterPro" id="IPR037493">
    <property type="entry name" value="ExoIII-like"/>
</dbReference>
<name>A0A094YL47_9PROT</name>
<dbReference type="NCBIfam" id="TIGR00633">
    <property type="entry name" value="xth"/>
    <property type="match status" value="1"/>
</dbReference>
<dbReference type="GO" id="GO:0003677">
    <property type="term" value="F:DNA binding"/>
    <property type="evidence" value="ECO:0007669"/>
    <property type="project" value="InterPro"/>
</dbReference>
<evidence type="ECO:0000256" key="6">
    <source>
        <dbReference type="PIRSR" id="PIRSR604808-2"/>
    </source>
</evidence>
<dbReference type="InterPro" id="IPR005135">
    <property type="entry name" value="Endo/exonuclease/phosphatase"/>
</dbReference>
<gene>
    <name evidence="9" type="ORF">AtDm6_2575</name>
</gene>
<dbReference type="EMBL" id="JOKM01000088">
    <property type="protein sequence ID" value="KGB22077.1"/>
    <property type="molecule type" value="Genomic_DNA"/>
</dbReference>
<feature type="active site" description="Proton donor/acceptor" evidence="5">
    <location>
        <position position="153"/>
    </location>
</feature>
<keyword evidence="3 9" id="KW-0378">Hydrolase</keyword>
<keyword evidence="6" id="KW-0464">Manganese</keyword>
<feature type="binding site" evidence="6">
    <location>
        <position position="15"/>
    </location>
    <ligand>
        <name>Mg(2+)</name>
        <dbReference type="ChEBI" id="CHEBI:18420"/>
        <label>1</label>
    </ligand>
</feature>
<dbReference type="PATRIC" id="fig|104102.7.peg.2543"/>
<accession>A0A094YL47</accession>
<feature type="binding site" evidence="6">
    <location>
        <position position="153"/>
    </location>
    <ligand>
        <name>Mg(2+)</name>
        <dbReference type="ChEBI" id="CHEBI:18420"/>
        <label>1</label>
    </ligand>
</feature>
<comment type="caution">
    <text evidence="9">The sequence shown here is derived from an EMBL/GenBank/DDBJ whole genome shotgun (WGS) entry which is preliminary data.</text>
</comment>
<dbReference type="EC" id="3.1.11.2" evidence="9"/>
<dbReference type="InterPro" id="IPR004808">
    <property type="entry name" value="AP_endonuc_1"/>
</dbReference>
<feature type="site" description="Important for catalytic activity" evidence="7">
    <location>
        <position position="224"/>
    </location>
</feature>
<evidence type="ECO:0000256" key="5">
    <source>
        <dbReference type="PIRSR" id="PIRSR604808-1"/>
    </source>
</evidence>
<comment type="cofactor">
    <cofactor evidence="6">
        <name>Mg(2+)</name>
        <dbReference type="ChEBI" id="CHEBI:18420"/>
    </cofactor>
    <cofactor evidence="6">
        <name>Mn(2+)</name>
        <dbReference type="ChEBI" id="CHEBI:29035"/>
    </cofactor>
    <text evidence="6">Probably binds two magnesium or manganese ions per subunit.</text>
</comment>
<feature type="binding site" evidence="6">
    <location>
        <position position="155"/>
    </location>
    <ligand>
        <name>Mg(2+)</name>
        <dbReference type="ChEBI" id="CHEBI:18420"/>
        <label>1</label>
    </ligand>
</feature>
<dbReference type="PROSITE" id="PS51435">
    <property type="entry name" value="AP_NUCLEASE_F1_4"/>
    <property type="match status" value="1"/>
</dbReference>
<dbReference type="PANTHER" id="PTHR43250:SF2">
    <property type="entry name" value="EXODEOXYRIBONUCLEASE III"/>
    <property type="match status" value="1"/>
</dbReference>
<organism evidence="9 10">
    <name type="scientific">Acetobacter tropicalis</name>
    <dbReference type="NCBI Taxonomy" id="104102"/>
    <lineage>
        <taxon>Bacteria</taxon>
        <taxon>Pseudomonadati</taxon>
        <taxon>Pseudomonadota</taxon>
        <taxon>Alphaproteobacteria</taxon>
        <taxon>Acetobacterales</taxon>
        <taxon>Acetobacteraceae</taxon>
        <taxon>Acetobacter</taxon>
    </lineage>
</organism>
<feature type="domain" description="Endonuclease/exonuclease/phosphatase" evidence="8">
    <location>
        <begin position="12"/>
        <end position="254"/>
    </location>
</feature>
<dbReference type="STRING" id="104102.AtDm6_2575"/>
<sequence>MWHELFRRMKIATWNVNSVRQRQHLILDWLEREQPDVLMMQEIKCETAQFPAEAFQKAGYDCAVVGQKSYNGVATLVKSGMEITTDHLPGFDHPVARYVEVRTQGLTLGNLYLPNGNSGGEDGYATKLAFFDALTARARAFLQTDTDFILAGDYNVCPTPEDCAPGALGPDDALVRPQSRAAYRRLLWLGLTDGLRALHPSGPAYTFWDYQAGAWARDCGLRIDHALLSPRVAERLETAWPDRDERAMERPSDHVPLIVTLQDKAQATA</sequence>
<dbReference type="Pfam" id="PF03372">
    <property type="entry name" value="Exo_endo_phos"/>
    <property type="match status" value="1"/>
</dbReference>
<dbReference type="SUPFAM" id="SSF56219">
    <property type="entry name" value="DNase I-like"/>
    <property type="match status" value="1"/>
</dbReference>
<dbReference type="AlphaFoldDB" id="A0A094YL47"/>
<dbReference type="Proteomes" id="UP000029448">
    <property type="component" value="Unassembled WGS sequence"/>
</dbReference>
<evidence type="ECO:0000259" key="8">
    <source>
        <dbReference type="Pfam" id="PF03372"/>
    </source>
</evidence>
<feature type="binding site" evidence="6">
    <location>
        <position position="253"/>
    </location>
    <ligand>
        <name>Mg(2+)</name>
        <dbReference type="ChEBI" id="CHEBI:18420"/>
        <label>1</label>
    </ligand>
</feature>
<dbReference type="GO" id="GO:0046872">
    <property type="term" value="F:metal ion binding"/>
    <property type="evidence" value="ECO:0007669"/>
    <property type="project" value="UniProtKB-KW"/>
</dbReference>
<evidence type="ECO:0000313" key="9">
    <source>
        <dbReference type="EMBL" id="KGB22077.1"/>
    </source>
</evidence>
<evidence type="ECO:0000256" key="2">
    <source>
        <dbReference type="ARBA" id="ARBA00022723"/>
    </source>
</evidence>
<dbReference type="PROSITE" id="PS00726">
    <property type="entry name" value="AP_NUCLEASE_F1_1"/>
    <property type="match status" value="1"/>
</dbReference>
<dbReference type="InterPro" id="IPR020847">
    <property type="entry name" value="AP_endonuclease_F1_BS"/>
</dbReference>
<evidence type="ECO:0000256" key="1">
    <source>
        <dbReference type="ARBA" id="ARBA00007092"/>
    </source>
</evidence>
<feature type="site" description="Transition state stabilizer" evidence="7">
    <location>
        <position position="155"/>
    </location>
</feature>
<feature type="active site" description="Proton acceptor" evidence="5">
    <location>
        <position position="254"/>
    </location>
</feature>
<dbReference type="CDD" id="cd09086">
    <property type="entry name" value="ExoIII-like_AP-endo"/>
    <property type="match status" value="1"/>
</dbReference>
<evidence type="ECO:0000256" key="3">
    <source>
        <dbReference type="ARBA" id="ARBA00022801"/>
    </source>
</evidence>
<comment type="similarity">
    <text evidence="1">Belongs to the DNA repair enzymes AP/ExoA family.</text>
</comment>
<keyword evidence="10" id="KW-1185">Reference proteome</keyword>
<dbReference type="GO" id="GO:0004519">
    <property type="term" value="F:endonuclease activity"/>
    <property type="evidence" value="ECO:0007669"/>
    <property type="project" value="InterPro"/>
</dbReference>
<dbReference type="PANTHER" id="PTHR43250">
    <property type="entry name" value="EXODEOXYRIBONUCLEASE III"/>
    <property type="match status" value="1"/>
</dbReference>
<dbReference type="Gene3D" id="3.60.10.10">
    <property type="entry name" value="Endonuclease/exonuclease/phosphatase"/>
    <property type="match status" value="1"/>
</dbReference>